<name>A0ABC9NIC1_ESCAT</name>
<gene>
    <name evidence="6" type="ORF">ESCAB7627_1926</name>
</gene>
<feature type="domain" description="GT44" evidence="5">
    <location>
        <begin position="312"/>
        <end position="752"/>
    </location>
</feature>
<evidence type="ECO:0000256" key="3">
    <source>
        <dbReference type="ARBA" id="ARBA00022807"/>
    </source>
</evidence>
<dbReference type="CDD" id="cd20495">
    <property type="entry name" value="C58_PaToxP-like"/>
    <property type="match status" value="1"/>
</dbReference>
<evidence type="ECO:0000256" key="1">
    <source>
        <dbReference type="ARBA" id="ARBA00022670"/>
    </source>
</evidence>
<evidence type="ECO:0000259" key="4">
    <source>
        <dbReference type="Pfam" id="PF12918"/>
    </source>
</evidence>
<dbReference type="Pfam" id="PF11996">
    <property type="entry name" value="DUF3491"/>
    <property type="match status" value="1"/>
</dbReference>
<dbReference type="InterPro" id="IPR024772">
    <property type="entry name" value="TcdA/TcdB_N"/>
</dbReference>
<dbReference type="GO" id="GO:0008234">
    <property type="term" value="F:cysteine-type peptidase activity"/>
    <property type="evidence" value="ECO:0007669"/>
    <property type="project" value="UniProtKB-KW"/>
</dbReference>
<reference evidence="6 7" key="1">
    <citation type="submission" date="2008-02" db="EMBL/GenBank/DDBJ databases">
        <title>Annotation of Escherichia albertii TW07627.</title>
        <authorList>
            <person name="Sutton G."/>
            <person name="Whittam T.S."/>
            <person name="Sebastian Y."/>
        </authorList>
    </citation>
    <scope>NUCLEOTIDE SEQUENCE [LARGE SCALE GENOMIC DNA]</scope>
    <source>
        <strain evidence="6 7">TW07627</strain>
    </source>
</reference>
<dbReference type="InterPro" id="IPR006473">
    <property type="entry name" value="Peptidase_C58_Yopt"/>
</dbReference>
<dbReference type="InterPro" id="IPR024770">
    <property type="entry name" value="TcdA/TcdB_cat"/>
</dbReference>
<evidence type="ECO:0000313" key="6">
    <source>
        <dbReference type="EMBL" id="EDS89924.1"/>
    </source>
</evidence>
<dbReference type="Gene3D" id="3.90.550.20">
    <property type="match status" value="1"/>
</dbReference>
<dbReference type="Proteomes" id="UP000003042">
    <property type="component" value="Unassembled WGS sequence"/>
</dbReference>
<keyword evidence="2" id="KW-0378">Hydrolase</keyword>
<dbReference type="Pfam" id="PF12919">
    <property type="entry name" value="TcdA_TcdB"/>
    <property type="match status" value="1"/>
</dbReference>
<protein>
    <submittedName>
        <fullName evidence="6">Adherence factor</fullName>
    </submittedName>
</protein>
<sequence>MKIPEKILFNPVNNALSGQEKQKKSSDTTIFQENSQRNIRPVRTASEAQLRFFDKIVLKENSLEDVVTIGKMIQKEIQGYEHRTFSPAHHTGNWKSSLLHNALLGLSNFYNGLRETENPHSLNRYDIKSTKSFRDNLVSKISISRDASDTEIKHIEHAIKSQNNIKKSNNSLKTKNIASNNILNKITTESENDSQPSLSYKLLKRKKRSPVVEKNTQHMLTPENFDQRLPLSDEQKNSHKTEIIGIKKAITGYNQLKEKNSREGLKFLQAQADLLTSLKEKIPTEETASKNIEAMIADIKKEYYSHTVDIEKNIHAIWVAGSPPESITDYIKAFLKTYDDFNYYLWVDENAFGAAKFTSILKQIAFDLACKTIQQNTQQKNIDFINKYNGIREKYNNSQSGQQEYLNQLREIYNDYQKIATPLKHRFNALFLKNMIKLQDDFFNHCIVKGVTEINDKFRINYLQNVIKLSEDDINSFYKTININKGTVKKIIHDLQSEFGETRISIKDVNTLTSLSKAENNHNYQTEMLLRWNYPAASDLLRMYILKEHGGIYTDTDMMPAYSKQVIFKIMMETKGDNRFLEDLKLRRAISDGVLRHVNKQSLDDVNYDGINDADKKVIRNILASISKLPEANIFTKIDTTIPRDTMPILRRYHLWTNGWNIRGLNGFMLSHKGSEVVDAVIAGQNQAYRELRKIRDNVQSEIYFKQTDDISSLPDTDKVGGILVKKYLSGSLFSKFRQDTIIPEALSTLQISGPDLIQRKMLQFFRSRGVLGEDFINDKKLGDKAYIGVYKTTGTGKYDWLNPVSIGINDVTPADESTWCIGKGRCVDDFMFKDVSTIKKENLPELFLTKIDTNTFFSQWPTNAKKNLQKKIQILAERYNDLIDASDINFKKLYETDQMIHILMEEVNDDIAKRSLFSLQVQLAEKIRRMNIPVENKINIYPDLYKNIDDDLRMSIKAFLASNPHTQINIFYSDKTEHTLFIKELFSFAVMERELKYILNDMSKNKTPENWEGRVMLQRYLELTMKDHLGLLSSQEANTLLEIAGFIYENNFLKEKVEAVKDNINSHELYFEKINKDSNIWQDLSTKSQKIKLVKQLKEISGNTDSSIDYYYYLEAFEKKYVENIHEKIQKINEEFKGNPRIAIHNMDKVVYSGHILDRLHREGYVFSDLNILSRYTMTGLGITGVHTAESLLPAPSSALINILKEHYSTDDISEKLPLIYNHILDKKKTELIPVEVIEKISQLSPNELLTPVPGQNVNPLGMGYSSNNGKITEQVMVSAADGFDNPASEVMNLYIEDLYKIHINMREKTLNEHNLRQLLQNSVSSCFLSDQNINKLLSEAEKRPYQSLTEIHQHLSGLPTLADAVLPLLSAALPGTGRLLRREQEYGRPPVTVIQDSSFVLPYNFKGIGFNENIISSAPVVSSLHFIVEHAKYTLLSWPEFYRQHAQRWFEMAKGYGSQNIDFHPQSLLISQEGRCMGMALLYLQTENTAHYRILQENLMTVSALHQTYKRDKLPLTEDDKAIMARAYRLIEMLQYQGNKHIADKSLLQKAVWNPKNLTQLFHEKGVKRALITTPTHTLVLQQLEDIFRVTDPNFGHADFFSPLDALKFIEAGIQLTPTLQEYYGLLNKDISEHIQVHYADSDMIWNKLLPVNDAGLSTRHQHTTADRLTNLAEPVAVAGISLPVKTLYDIGATLDGRRITSPPTPEQIPSLRLNGDVLHDYLSRTVLTPEQADNIRKILQTQGLYSGTRPIDPDMINGTLDDMVSSQVRLQRQATRIKQQLAGVLETLQQRFQSITRSSGRHLSAEHIELTDAGSGRFTLQVRDDEKQHTVSVEAPEVVSRFQKLSSMLSALPASGVMDFDLGMSVVGIVQYARMLQQGQESNVLAHVNLAMDAKQLAEATLGSMIQIAGNKFLNTEGIQGFRLESAMAAGLRSAATRTGGTMGKALSASARVLELPVLETALGTWNLYNSVTQLQQATRHSDIMAARVQVAFDSISLGLTVASAVFPPLIIATGPVAAIGMGAPAIARNVALKEERYEQWLKYKKFLTDGSKHIVVASPERGVLDFSGNQVLGKMELDLRQSPPVLRGESSFNAGRKIGHRPDLGDWQIREKVGYAYSISPYHALAHGYANSKWPRTLPEIPAGEYDTIILGYSHQYKASTEIEYLSNKVVWREAVADSNSRDWRPPLEVLNSQCSVTAGERKTTILPLRVLSDLTPERTAQAISLKDYRFILKGGTGGLTVQVGGAGYYDIDANPVAKENTLSFRGLPEEFPLAFDLSKQTQSVMLKTTDGEVPVMTITQKGINTLVGTTAGENWLTGNDKDNTFHTSSGGGTVISGGGNNRYIIPRDLKTPLTLTLSNSSVSHEILLPETTLTELKPVAFELSLIYWAGNNIKVQLEDETQLNRFAGNFRGHTSDGITLEAVSQENGIQLGVSSCDVQRWQAVYPEENNRPDAILDRLHDMGWSLAPEVRFRGGETSASYDPLNRQLVYQLQEHYSEFRLTGSRHYTTAVTGTPGSRYIITGPDTAQISPAQIILAGDNDHPETIDLLEASPVLVEGKKDKNSVILTIATIQYSLQLTISGIEESLPGTTRVSIQPQDTRLLSDVLRLLPDNGDWVGIFRKGHRPTINRLETLTTPNHAMMFLPRVSGSAEQVLCLENLSGVRKKVDGELLSGKLKGAWQAEGEPTVPVNISELNIPPHSRLYLVFEGKNNVLLRSKVHAAPLKIKSAGEIRLSERQWQQEEHIIVNPDNDAPSLILEGFLRFNIVSDATFSLKLMCHQGMVHIDRRILSVKLFYLREQSGIGRLRLTFRNFFTEVMDTTDREILKKELRLILIGDTHRFINPAYKNHLNIQLGEGVLNLAEIVAEYARIQKEETSKILYTYHGAMRKSPEGLHLVENAIMTTTFTTNSGHKFPPFHPWYIDGLSVQYKSLPMARKAETLYYLTPEGDLQITYQVAKKMVNQAMIVSLSNYRQQWDKYPLSILSEIPQNNNTVVHSVLRLNGPALLERMIDYRGKEDNNPTVSFSDMMFIDGEQMLRHDSRTSRQFHSREEYMLWELQQRVSEAPRARTQDNWLMDAAVRNGEWMITPEILRHTPGYLRSTVSKWPGGWLKTGTILQTPEDKNTDVYLTTTQNNVFSRQGAGYQVYYRIDGMAGADIADNAPGETRCILRPGTCFEVTGVDERHYGRNIIYVTLKTCGWSRNGQSKTPTGDSLFN</sequence>
<dbReference type="NCBIfam" id="TIGR01586">
    <property type="entry name" value="yopT_cys_prot"/>
    <property type="match status" value="1"/>
</dbReference>
<dbReference type="EMBL" id="ABKX01000020">
    <property type="protein sequence ID" value="EDS89924.1"/>
    <property type="molecule type" value="Genomic_DNA"/>
</dbReference>
<accession>A0ABC9NIC1</accession>
<feature type="domain" description="TcdA/TcdB toxin N-terminal helical" evidence="4">
    <location>
        <begin position="216"/>
        <end position="278"/>
    </location>
</feature>
<dbReference type="SUPFAM" id="SSF53448">
    <property type="entry name" value="Nucleotide-diphospho-sugar transferases"/>
    <property type="match status" value="1"/>
</dbReference>
<evidence type="ECO:0000256" key="2">
    <source>
        <dbReference type="ARBA" id="ARBA00022801"/>
    </source>
</evidence>
<keyword evidence="3" id="KW-0788">Thiol protease</keyword>
<dbReference type="Pfam" id="PF12918">
    <property type="entry name" value="TcdB_N"/>
    <property type="match status" value="1"/>
</dbReference>
<dbReference type="InterPro" id="IPR021882">
    <property type="entry name" value="DUF3491"/>
</dbReference>
<dbReference type="InterPro" id="IPR029044">
    <property type="entry name" value="Nucleotide-diphossugar_trans"/>
</dbReference>
<evidence type="ECO:0000259" key="5">
    <source>
        <dbReference type="Pfam" id="PF12919"/>
    </source>
</evidence>
<dbReference type="RefSeq" id="WP_000701120.1">
    <property type="nucleotide sequence ID" value="NZ_CH991859.1"/>
</dbReference>
<proteinExistence type="predicted"/>
<keyword evidence="1" id="KW-0645">Protease</keyword>
<evidence type="ECO:0000313" key="7">
    <source>
        <dbReference type="Proteomes" id="UP000003042"/>
    </source>
</evidence>
<dbReference type="GO" id="GO:0006508">
    <property type="term" value="P:proteolysis"/>
    <property type="evidence" value="ECO:0007669"/>
    <property type="project" value="UniProtKB-KW"/>
</dbReference>
<organism evidence="6 7">
    <name type="scientific">Escherichia albertii (strain TW07627)</name>
    <dbReference type="NCBI Taxonomy" id="502347"/>
    <lineage>
        <taxon>Bacteria</taxon>
        <taxon>Pseudomonadati</taxon>
        <taxon>Pseudomonadota</taxon>
        <taxon>Gammaproteobacteria</taxon>
        <taxon>Enterobacterales</taxon>
        <taxon>Enterobacteriaceae</taxon>
        <taxon>Escherichia</taxon>
    </lineage>
</organism>
<comment type="caution">
    <text evidence="6">The sequence shown here is derived from an EMBL/GenBank/DDBJ whole genome shotgun (WGS) entry which is preliminary data.</text>
</comment>